<dbReference type="OrthoDB" id="9182371at2"/>
<keyword evidence="8" id="KW-0732">Signal</keyword>
<proteinExistence type="inferred from homology"/>
<evidence type="ECO:0000256" key="8">
    <source>
        <dbReference type="SAM" id="SignalP"/>
    </source>
</evidence>
<comment type="similarity">
    <text evidence="6 7">Belongs to the FliO/MopB family.</text>
</comment>
<keyword evidence="2 7" id="KW-0812">Transmembrane</keyword>
<dbReference type="InterPro" id="IPR052205">
    <property type="entry name" value="FliO/MopB"/>
</dbReference>
<keyword evidence="9" id="KW-0969">Cilium</keyword>
<dbReference type="STRING" id="1188319.OYT1_00997"/>
<dbReference type="AlphaFoldDB" id="A0A2Z6GDU9"/>
<dbReference type="GO" id="GO:0009425">
    <property type="term" value="C:bacterial-type flagellum basal body"/>
    <property type="evidence" value="ECO:0007669"/>
    <property type="project" value="UniProtKB-SubCell"/>
</dbReference>
<evidence type="ECO:0000256" key="6">
    <source>
        <dbReference type="ARBA" id="ARBA00037937"/>
    </source>
</evidence>
<dbReference type="KEGG" id="fam:OYT1_ch2006"/>
<dbReference type="Proteomes" id="UP000033070">
    <property type="component" value="Chromosome"/>
</dbReference>
<evidence type="ECO:0000256" key="2">
    <source>
        <dbReference type="ARBA" id="ARBA00022692"/>
    </source>
</evidence>
<dbReference type="PANTHER" id="PTHR38766:SF1">
    <property type="entry name" value="FLAGELLAR PROTEIN FLIO"/>
    <property type="match status" value="1"/>
</dbReference>
<name>A0A2Z6GDU9_9PROT</name>
<accession>A0A2Z6GDU9</accession>
<reference evidence="9 10" key="1">
    <citation type="submission" date="2018-06" db="EMBL/GenBank/DDBJ databases">
        <title>OYT1 Genome Sequencing.</title>
        <authorList>
            <person name="Kato S."/>
            <person name="Itoh T."/>
            <person name="Ohkuma M."/>
        </authorList>
    </citation>
    <scope>NUCLEOTIDE SEQUENCE [LARGE SCALE GENOMIC DNA]</scope>
    <source>
        <strain evidence="9 10">OYT1</strain>
    </source>
</reference>
<dbReference type="InterPro" id="IPR022781">
    <property type="entry name" value="Flagellar_biosynth_FliO"/>
</dbReference>
<evidence type="ECO:0000256" key="5">
    <source>
        <dbReference type="ARBA" id="ARBA00023143"/>
    </source>
</evidence>
<dbReference type="Pfam" id="PF04347">
    <property type="entry name" value="FliO"/>
    <property type="match status" value="1"/>
</dbReference>
<evidence type="ECO:0000313" key="9">
    <source>
        <dbReference type="EMBL" id="BBE51532.1"/>
    </source>
</evidence>
<evidence type="ECO:0000256" key="7">
    <source>
        <dbReference type="RuleBase" id="RU362064"/>
    </source>
</evidence>
<keyword evidence="5 7" id="KW-0975">Bacterial flagellum</keyword>
<keyword evidence="4 7" id="KW-0472">Membrane</keyword>
<feature type="signal peptide" evidence="8">
    <location>
        <begin position="1"/>
        <end position="19"/>
    </location>
</feature>
<evidence type="ECO:0000256" key="3">
    <source>
        <dbReference type="ARBA" id="ARBA00022989"/>
    </source>
</evidence>
<keyword evidence="10" id="KW-1185">Reference proteome</keyword>
<evidence type="ECO:0000256" key="1">
    <source>
        <dbReference type="ARBA" id="ARBA00022475"/>
    </source>
</evidence>
<dbReference type="RefSeq" id="WP_062626196.1">
    <property type="nucleotide sequence ID" value="NZ_AP018738.1"/>
</dbReference>
<dbReference type="NCBIfam" id="TIGR03500">
    <property type="entry name" value="FliO_TIGR"/>
    <property type="match status" value="1"/>
</dbReference>
<keyword evidence="3 7" id="KW-1133">Transmembrane helix</keyword>
<comment type="subcellular location">
    <subcellularLocation>
        <location evidence="7">Cell membrane</location>
    </subcellularLocation>
    <subcellularLocation>
        <location evidence="7">Bacterial flagellum basal body</location>
    </subcellularLocation>
</comment>
<keyword evidence="9" id="KW-0966">Cell projection</keyword>
<dbReference type="EMBL" id="AP018738">
    <property type="protein sequence ID" value="BBE51532.1"/>
    <property type="molecule type" value="Genomic_DNA"/>
</dbReference>
<dbReference type="GO" id="GO:0044781">
    <property type="term" value="P:bacterial-type flagellum organization"/>
    <property type="evidence" value="ECO:0007669"/>
    <property type="project" value="UniProtKB-UniRule"/>
</dbReference>
<keyword evidence="1 7" id="KW-1003">Cell membrane</keyword>
<sequence>MLRLLTTFAALSSPLIAAAETATRPAYVPPAPAALSSGSILQVIFSLLLVLGAIVLVGWLLKRINLPQQGGRNLLKVVSGVAVGQRERIVLVEVGDTWLVVGVAPGSVRTLHTLPKSALPVGEASALEGDQTKFQTWLKQVMEKKNAA</sequence>
<protein>
    <recommendedName>
        <fullName evidence="7">Flagellar protein</fullName>
    </recommendedName>
</protein>
<dbReference type="GO" id="GO:0005886">
    <property type="term" value="C:plasma membrane"/>
    <property type="evidence" value="ECO:0007669"/>
    <property type="project" value="UniProtKB-SubCell"/>
</dbReference>
<feature type="chain" id="PRO_5017463740" description="Flagellar protein" evidence="8">
    <location>
        <begin position="20"/>
        <end position="148"/>
    </location>
</feature>
<evidence type="ECO:0000256" key="4">
    <source>
        <dbReference type="ARBA" id="ARBA00023136"/>
    </source>
</evidence>
<evidence type="ECO:0000313" key="10">
    <source>
        <dbReference type="Proteomes" id="UP000033070"/>
    </source>
</evidence>
<organism evidence="9 10">
    <name type="scientific">Ferriphaselus amnicola</name>
    <dbReference type="NCBI Taxonomy" id="1188319"/>
    <lineage>
        <taxon>Bacteria</taxon>
        <taxon>Pseudomonadati</taxon>
        <taxon>Pseudomonadota</taxon>
        <taxon>Betaproteobacteria</taxon>
        <taxon>Nitrosomonadales</taxon>
        <taxon>Gallionellaceae</taxon>
        <taxon>Ferriphaselus</taxon>
    </lineage>
</organism>
<dbReference type="PANTHER" id="PTHR38766">
    <property type="entry name" value="FLAGELLAR PROTEIN FLIO"/>
    <property type="match status" value="1"/>
</dbReference>
<feature type="transmembrane region" description="Helical" evidence="7">
    <location>
        <begin position="43"/>
        <end position="61"/>
    </location>
</feature>
<gene>
    <name evidence="9" type="ORF">OYT1_ch2006</name>
</gene>
<keyword evidence="9" id="KW-0282">Flagellum</keyword>